<organism evidence="3 4">
    <name type="scientific">Bacillus bingmayongensis</name>
    <dbReference type="NCBI Taxonomy" id="1150157"/>
    <lineage>
        <taxon>Bacteria</taxon>
        <taxon>Bacillati</taxon>
        <taxon>Bacillota</taxon>
        <taxon>Bacilli</taxon>
        <taxon>Bacillales</taxon>
        <taxon>Bacillaceae</taxon>
        <taxon>Bacillus</taxon>
    </lineage>
</organism>
<gene>
    <name evidence="3" type="ORF">U2I54_27170</name>
</gene>
<dbReference type="EMBL" id="JAXOVW010000184">
    <property type="protein sequence ID" value="MDZ5610590.1"/>
    <property type="molecule type" value="Genomic_DNA"/>
</dbReference>
<feature type="compositionally biased region" description="Acidic residues" evidence="1">
    <location>
        <begin position="28"/>
        <end position="38"/>
    </location>
</feature>
<evidence type="ECO:0000313" key="4">
    <source>
        <dbReference type="Proteomes" id="UP001291930"/>
    </source>
</evidence>
<evidence type="ECO:0008006" key="5">
    <source>
        <dbReference type="Google" id="ProtNLM"/>
    </source>
</evidence>
<keyword evidence="2" id="KW-0732">Signal</keyword>
<accession>A0ABU5K4C0</accession>
<evidence type="ECO:0000313" key="3">
    <source>
        <dbReference type="EMBL" id="MDZ5610590.1"/>
    </source>
</evidence>
<sequence>MKKKKYLFALMATVLSTGLLFGCNNGVDEQEPDPTEEPSEQKEQDERQNGNNGNNTNNNQ</sequence>
<dbReference type="Proteomes" id="UP001291930">
    <property type="component" value="Unassembled WGS sequence"/>
</dbReference>
<keyword evidence="4" id="KW-1185">Reference proteome</keyword>
<proteinExistence type="predicted"/>
<feature type="compositionally biased region" description="Low complexity" evidence="1">
    <location>
        <begin position="49"/>
        <end position="60"/>
    </location>
</feature>
<feature type="compositionally biased region" description="Basic and acidic residues" evidence="1">
    <location>
        <begin position="39"/>
        <end position="48"/>
    </location>
</feature>
<dbReference type="RefSeq" id="WP_207996062.1">
    <property type="nucleotide sequence ID" value="NZ_JAIKLI010000226.1"/>
</dbReference>
<comment type="caution">
    <text evidence="3">The sequence shown here is derived from an EMBL/GenBank/DDBJ whole genome shotgun (WGS) entry which is preliminary data.</text>
</comment>
<reference evidence="4" key="1">
    <citation type="submission" date="2023-11" db="EMBL/GenBank/DDBJ databases">
        <title>Genome Sequence of Bacillus pseudomycoides stain BUPM19.</title>
        <authorList>
            <person name="Farhat A."/>
        </authorList>
    </citation>
    <scope>NUCLEOTIDE SEQUENCE [LARGE SCALE GENOMIC DNA]</scope>
    <source>
        <strain evidence="4">BUPM19</strain>
    </source>
</reference>
<feature type="chain" id="PRO_5046984115" description="Lipoprotein" evidence="2">
    <location>
        <begin position="23"/>
        <end position="60"/>
    </location>
</feature>
<protein>
    <recommendedName>
        <fullName evidence="5">Lipoprotein</fullName>
    </recommendedName>
</protein>
<feature type="signal peptide" evidence="2">
    <location>
        <begin position="1"/>
        <end position="22"/>
    </location>
</feature>
<dbReference type="PROSITE" id="PS51257">
    <property type="entry name" value="PROKAR_LIPOPROTEIN"/>
    <property type="match status" value="1"/>
</dbReference>
<feature type="region of interest" description="Disordered" evidence="1">
    <location>
        <begin position="23"/>
        <end position="60"/>
    </location>
</feature>
<evidence type="ECO:0000256" key="2">
    <source>
        <dbReference type="SAM" id="SignalP"/>
    </source>
</evidence>
<name>A0ABU5K4C0_9BACI</name>
<evidence type="ECO:0000256" key="1">
    <source>
        <dbReference type="SAM" id="MobiDB-lite"/>
    </source>
</evidence>